<dbReference type="Pfam" id="PF02815">
    <property type="entry name" value="MIR"/>
    <property type="match status" value="1"/>
</dbReference>
<evidence type="ECO:0000256" key="2">
    <source>
        <dbReference type="ARBA" id="ARBA00022737"/>
    </source>
</evidence>
<feature type="domain" description="MIR" evidence="5">
    <location>
        <begin position="150"/>
        <end position="206"/>
    </location>
</feature>
<dbReference type="CDD" id="cd23279">
    <property type="entry name" value="beta-trefoil_MIR_SDF2-like"/>
    <property type="match status" value="1"/>
</dbReference>
<dbReference type="PANTHER" id="PTHR46809">
    <property type="entry name" value="STROMAL CELL-DERIVED FACTOR 2-LIKE PROTEIN"/>
    <property type="match status" value="1"/>
</dbReference>
<evidence type="ECO:0000313" key="7">
    <source>
        <dbReference type="Proteomes" id="UP000780801"/>
    </source>
</evidence>
<feature type="domain" description="MIR" evidence="5">
    <location>
        <begin position="32"/>
        <end position="86"/>
    </location>
</feature>
<dbReference type="OrthoDB" id="5588846at2759"/>
<dbReference type="InterPro" id="IPR016093">
    <property type="entry name" value="MIR_motif"/>
</dbReference>
<proteinExistence type="predicted"/>
<dbReference type="SUPFAM" id="SSF82109">
    <property type="entry name" value="MIR domain"/>
    <property type="match status" value="1"/>
</dbReference>
<sequence length="217" mass="23707">MHIPTSFVSLAFLVSAILVNPSSAAPEIDEEFQKVTCGSSVKISNEKSGVRLHSHSIPYGSGSGQQSVTATPTKDDPNSLWLVMAQDGHTCNRGESVPCGATIRLKHVNTKKHLHSHHHSSPMSGGLEVSAYDGSDSGDDWTIECVNKSAKFWMRESDIRLKHVNTDRYLSTSSQFVFGNPIPGQQEVAAHSLNQQGDQTWSAQEGIYFAEEVKQEL</sequence>
<dbReference type="AlphaFoldDB" id="A0A9P6FXX1"/>
<dbReference type="SMART" id="SM00472">
    <property type="entry name" value="MIR"/>
    <property type="match status" value="3"/>
</dbReference>
<dbReference type="PROSITE" id="PS50919">
    <property type="entry name" value="MIR"/>
    <property type="match status" value="3"/>
</dbReference>
<name>A0A9P6FXX1_9FUNG</name>
<feature type="domain" description="MIR" evidence="5">
    <location>
        <begin position="94"/>
        <end position="146"/>
    </location>
</feature>
<reference evidence="6" key="1">
    <citation type="journal article" date="2020" name="Fungal Divers.">
        <title>Resolving the Mortierellaceae phylogeny through synthesis of multi-gene phylogenetics and phylogenomics.</title>
        <authorList>
            <person name="Vandepol N."/>
            <person name="Liber J."/>
            <person name="Desiro A."/>
            <person name="Na H."/>
            <person name="Kennedy M."/>
            <person name="Barry K."/>
            <person name="Grigoriev I.V."/>
            <person name="Miller A.N."/>
            <person name="O'Donnell K."/>
            <person name="Stajich J.E."/>
            <person name="Bonito G."/>
        </authorList>
    </citation>
    <scope>NUCLEOTIDE SEQUENCE</scope>
    <source>
        <strain evidence="6">KOD1015</strain>
    </source>
</reference>
<evidence type="ECO:0000259" key="5">
    <source>
        <dbReference type="PROSITE" id="PS50919"/>
    </source>
</evidence>
<dbReference type="PANTHER" id="PTHR46809:SF2">
    <property type="entry name" value="GH21273P"/>
    <property type="match status" value="1"/>
</dbReference>
<keyword evidence="7" id="KW-1185">Reference proteome</keyword>
<evidence type="ECO:0000256" key="3">
    <source>
        <dbReference type="SAM" id="MobiDB-lite"/>
    </source>
</evidence>
<comment type="caution">
    <text evidence="6">The sequence shown here is derived from an EMBL/GenBank/DDBJ whole genome shotgun (WGS) entry which is preliminary data.</text>
</comment>
<gene>
    <name evidence="6" type="ORF">BGW38_009351</name>
</gene>
<evidence type="ECO:0000313" key="6">
    <source>
        <dbReference type="EMBL" id="KAF9583487.1"/>
    </source>
</evidence>
<organism evidence="6 7">
    <name type="scientific">Lunasporangiospora selenospora</name>
    <dbReference type="NCBI Taxonomy" id="979761"/>
    <lineage>
        <taxon>Eukaryota</taxon>
        <taxon>Fungi</taxon>
        <taxon>Fungi incertae sedis</taxon>
        <taxon>Mucoromycota</taxon>
        <taxon>Mortierellomycotina</taxon>
        <taxon>Mortierellomycetes</taxon>
        <taxon>Mortierellales</taxon>
        <taxon>Mortierellaceae</taxon>
        <taxon>Lunasporangiospora</taxon>
    </lineage>
</organism>
<feature type="signal peptide" evidence="4">
    <location>
        <begin position="1"/>
        <end position="24"/>
    </location>
</feature>
<accession>A0A9P6FXX1</accession>
<feature type="chain" id="PRO_5040247763" description="MIR domain-containing protein" evidence="4">
    <location>
        <begin position="25"/>
        <end position="217"/>
    </location>
</feature>
<keyword evidence="2" id="KW-0677">Repeat</keyword>
<feature type="region of interest" description="Disordered" evidence="3">
    <location>
        <begin position="53"/>
        <end position="75"/>
    </location>
</feature>
<dbReference type="EMBL" id="JAABOA010000684">
    <property type="protein sequence ID" value="KAF9583487.1"/>
    <property type="molecule type" value="Genomic_DNA"/>
</dbReference>
<keyword evidence="1 4" id="KW-0732">Signal</keyword>
<dbReference type="InterPro" id="IPR036300">
    <property type="entry name" value="MIR_dom_sf"/>
</dbReference>
<protein>
    <recommendedName>
        <fullName evidence="5">MIR domain-containing protein</fullName>
    </recommendedName>
</protein>
<dbReference type="Proteomes" id="UP000780801">
    <property type="component" value="Unassembled WGS sequence"/>
</dbReference>
<dbReference type="Gene3D" id="2.80.10.50">
    <property type="match status" value="1"/>
</dbReference>
<evidence type="ECO:0000256" key="1">
    <source>
        <dbReference type="ARBA" id="ARBA00022729"/>
    </source>
</evidence>
<evidence type="ECO:0000256" key="4">
    <source>
        <dbReference type="SAM" id="SignalP"/>
    </source>
</evidence>